<evidence type="ECO:0000256" key="5">
    <source>
        <dbReference type="ARBA" id="ARBA00022692"/>
    </source>
</evidence>
<evidence type="ECO:0000256" key="2">
    <source>
        <dbReference type="ARBA" id="ARBA00005248"/>
    </source>
</evidence>
<feature type="compositionally biased region" description="Polar residues" evidence="11">
    <location>
        <begin position="762"/>
        <end position="774"/>
    </location>
</feature>
<dbReference type="EMBL" id="AMBO01000399">
    <property type="protein sequence ID" value="EKC98021.1"/>
    <property type="molecule type" value="Genomic_DNA"/>
</dbReference>
<dbReference type="InParanoid" id="K1VG32"/>
<dbReference type="GO" id="GO:0005886">
    <property type="term" value="C:plasma membrane"/>
    <property type="evidence" value="ECO:0007669"/>
    <property type="project" value="InterPro"/>
</dbReference>
<evidence type="ECO:0000256" key="9">
    <source>
        <dbReference type="ARBA" id="ARBA00023136"/>
    </source>
</evidence>
<dbReference type="OrthoDB" id="2190219at2759"/>
<feature type="transmembrane region" description="Helical" evidence="12">
    <location>
        <begin position="79"/>
        <end position="99"/>
    </location>
</feature>
<sequence length="819" mass="89874">MAFHPFEVDAVHLAYTILGAFVVIFGLFSGFIKEKLYLGEAPIATVTGIILGPHVLGLFDPIGWTHEQHTIDYITLEVTRVVIAIGVFAIGVELPKAVVGGKFADKHVPSHIRHLLSAESGCNDGAAFPFLYIALFLTLDKSAGHAVGEWFYYTWVYEIIMGTLIGTLLGWSVRKVMQFSERKKIIDRQSFVAQYVSLAILSIGICTLLGSDDLLAAFACGTAFAWDGAFNKATEDSMFSNVIDLLFNCACFIYIGAIIPFKDFGNAAFHLSVWRLIVLAILILLLRRMPIILALYKFIPDLKTFHEAVFVGWFGPMGVGAIFIATLARHHIPEPVNDGDTSQVDLLQETIVPVVSMLVLASVLTHGLSIPFFMSGRRVHTLTYTWSRNPSIATNNEPAWTTHARRIIPGQDVEINRDEEEGDLGMQHRMEKSSHGDTTDSSHSGSQTRTIEGQGEKITEKRTRDGEEHVRVVNDGAGTPPIAEYREGHDLIIEHRDGADDCDVTTHVVKNAFRDNGEPHSKFEEARDVVHNIIHSRPGSRSSRFSRQSRESGHSMTPVASIDSEHAGDGFVRRETGDGKNIIELPPNDSPRPARVDTPPSPRSGAPPVIVTDHAYDSDSEHSTNAGSDYEDNGGRRPYAHLQRPSVSSSRDEPSVSRTQSTRDSLPHVHSYIPAERLAPKKETGGWRRFLGVGRKPQSSHHAAEEGRARPSTPDSDDGGFKRVPTTRSVHRTATLDPNEGGIPLTRTLSRAISFAPDIAPSSDTAPSIGNYGNNAPGFKRNPDLSLFRSSSIRFADDEDDDDNDNGGGQSVSFAEPKK</sequence>
<keyword evidence="8" id="KW-0406">Ion transport</keyword>
<evidence type="ECO:0000256" key="8">
    <source>
        <dbReference type="ARBA" id="ARBA00023065"/>
    </source>
</evidence>
<comment type="subcellular location">
    <subcellularLocation>
        <location evidence="1">Membrane</location>
        <topology evidence="1">Multi-pass membrane protein</topology>
    </subcellularLocation>
</comment>
<keyword evidence="5 12" id="KW-0812">Transmembrane</keyword>
<proteinExistence type="inferred from homology"/>
<keyword evidence="4" id="KW-0050">Antiport</keyword>
<reference evidence="14 15" key="1">
    <citation type="journal article" date="2012" name="Eukaryot. Cell">
        <title>Genome sequence of the Trichosporon asahii environmental strain CBS 8904.</title>
        <authorList>
            <person name="Yang R.Y."/>
            <person name="Li H.T."/>
            <person name="Zhu H."/>
            <person name="Zhou G.P."/>
            <person name="Wang M."/>
            <person name="Wang L."/>
        </authorList>
    </citation>
    <scope>NUCLEOTIDE SEQUENCE [LARGE SCALE GENOMIC DNA]</scope>
    <source>
        <strain evidence="14 15">CBS 8904</strain>
    </source>
</reference>
<feature type="region of interest" description="Disordered" evidence="11">
    <location>
        <begin position="428"/>
        <end position="483"/>
    </location>
</feature>
<dbReference type="OMA" id="HEQHTID"/>
<keyword evidence="7" id="KW-0915">Sodium</keyword>
<dbReference type="PANTHER" id="PTHR31382:SF4">
    <property type="entry name" value="NA(+)_H(+) ANTIPORTER"/>
    <property type="match status" value="1"/>
</dbReference>
<evidence type="ECO:0000256" key="10">
    <source>
        <dbReference type="ARBA" id="ARBA00023201"/>
    </source>
</evidence>
<feature type="compositionally biased region" description="Basic and acidic residues" evidence="11">
    <location>
        <begin position="454"/>
        <end position="472"/>
    </location>
</feature>
<dbReference type="GO" id="GO:0030007">
    <property type="term" value="P:intracellular potassium ion homeostasis"/>
    <property type="evidence" value="ECO:0007669"/>
    <property type="project" value="TreeGrafter"/>
</dbReference>
<evidence type="ECO:0000256" key="7">
    <source>
        <dbReference type="ARBA" id="ARBA00023053"/>
    </source>
</evidence>
<dbReference type="Proteomes" id="UP000006757">
    <property type="component" value="Unassembled WGS sequence"/>
</dbReference>
<keyword evidence="15" id="KW-1185">Reference proteome</keyword>
<feature type="region of interest" description="Disordered" evidence="11">
    <location>
        <begin position="533"/>
        <end position="743"/>
    </location>
</feature>
<dbReference type="GO" id="GO:0120029">
    <property type="term" value="P:proton export across plasma membrane"/>
    <property type="evidence" value="ECO:0007669"/>
    <property type="project" value="InterPro"/>
</dbReference>
<evidence type="ECO:0000256" key="3">
    <source>
        <dbReference type="ARBA" id="ARBA00022448"/>
    </source>
</evidence>
<evidence type="ECO:0000256" key="4">
    <source>
        <dbReference type="ARBA" id="ARBA00022449"/>
    </source>
</evidence>
<dbReference type="PANTHER" id="PTHR31382">
    <property type="entry name" value="NA(+)/H(+) ANTIPORTER"/>
    <property type="match status" value="1"/>
</dbReference>
<dbReference type="GO" id="GO:0036376">
    <property type="term" value="P:sodium ion export across plasma membrane"/>
    <property type="evidence" value="ECO:0007669"/>
    <property type="project" value="InterPro"/>
</dbReference>
<feature type="compositionally biased region" description="Low complexity" evidence="11">
    <location>
        <begin position="536"/>
        <end position="546"/>
    </location>
</feature>
<name>K1VG32_TRIAC</name>
<evidence type="ECO:0000256" key="6">
    <source>
        <dbReference type="ARBA" id="ARBA00022989"/>
    </source>
</evidence>
<feature type="transmembrane region" description="Helical" evidence="12">
    <location>
        <begin position="192"/>
        <end position="210"/>
    </location>
</feature>
<gene>
    <name evidence="14" type="ORF">A1Q2_07683</name>
</gene>
<dbReference type="AlphaFoldDB" id="K1VG32"/>
<feature type="domain" description="Cation/H+ exchanger transmembrane" evidence="13">
    <location>
        <begin position="105"/>
        <end position="374"/>
    </location>
</feature>
<protein>
    <submittedName>
        <fullName evidence="14">Na+/H+ exchanger AnNHA1</fullName>
    </submittedName>
</protein>
<comment type="similarity">
    <text evidence="2">Belongs to the fungal Na(+)/H(+) exchanger family.</text>
</comment>
<dbReference type="InterPro" id="IPR004712">
    <property type="entry name" value="Na+/H+_antiporter_fungi"/>
</dbReference>
<evidence type="ECO:0000256" key="12">
    <source>
        <dbReference type="SAM" id="Phobius"/>
    </source>
</evidence>
<feature type="compositionally biased region" description="Basic and acidic residues" evidence="11">
    <location>
        <begin position="563"/>
        <end position="578"/>
    </location>
</feature>
<evidence type="ECO:0000313" key="15">
    <source>
        <dbReference type="Proteomes" id="UP000006757"/>
    </source>
</evidence>
<organism evidence="14 15">
    <name type="scientific">Trichosporon asahii var. asahii (strain CBS 8904)</name>
    <name type="common">Yeast</name>
    <dbReference type="NCBI Taxonomy" id="1220162"/>
    <lineage>
        <taxon>Eukaryota</taxon>
        <taxon>Fungi</taxon>
        <taxon>Dikarya</taxon>
        <taxon>Basidiomycota</taxon>
        <taxon>Agaricomycotina</taxon>
        <taxon>Tremellomycetes</taxon>
        <taxon>Trichosporonales</taxon>
        <taxon>Trichosporonaceae</taxon>
        <taxon>Trichosporon</taxon>
    </lineage>
</organism>
<feature type="transmembrane region" description="Helical" evidence="12">
    <location>
        <begin position="350"/>
        <end position="374"/>
    </location>
</feature>
<dbReference type="HOGENOM" id="CLU_008635_2_0_1"/>
<comment type="caution">
    <text evidence="14">The sequence shown here is derived from an EMBL/GenBank/DDBJ whole genome shotgun (WGS) entry which is preliminary data.</text>
</comment>
<dbReference type="GO" id="GO:0015385">
    <property type="term" value="F:sodium:proton antiporter activity"/>
    <property type="evidence" value="ECO:0007669"/>
    <property type="project" value="InterPro"/>
</dbReference>
<feature type="transmembrane region" description="Helical" evidence="12">
    <location>
        <begin position="245"/>
        <end position="261"/>
    </location>
</feature>
<dbReference type="STRING" id="1220162.K1VG32"/>
<evidence type="ECO:0000259" key="13">
    <source>
        <dbReference type="Pfam" id="PF00999"/>
    </source>
</evidence>
<dbReference type="eggNOG" id="KOG4505">
    <property type="taxonomic scope" value="Eukaryota"/>
</dbReference>
<feature type="compositionally biased region" description="Basic and acidic residues" evidence="11">
    <location>
        <begin position="428"/>
        <end position="440"/>
    </location>
</feature>
<feature type="transmembrane region" description="Helical" evidence="12">
    <location>
        <begin position="120"/>
        <end position="138"/>
    </location>
</feature>
<evidence type="ECO:0000256" key="1">
    <source>
        <dbReference type="ARBA" id="ARBA00004141"/>
    </source>
</evidence>
<dbReference type="Pfam" id="PF00999">
    <property type="entry name" value="Na_H_Exchanger"/>
    <property type="match status" value="1"/>
</dbReference>
<keyword evidence="9 12" id="KW-0472">Membrane</keyword>
<feature type="transmembrane region" description="Helical" evidence="12">
    <location>
        <begin position="308"/>
        <end position="330"/>
    </location>
</feature>
<dbReference type="InterPro" id="IPR006153">
    <property type="entry name" value="Cation/H_exchanger_TM"/>
</dbReference>
<evidence type="ECO:0000313" key="14">
    <source>
        <dbReference type="EMBL" id="EKC98021.1"/>
    </source>
</evidence>
<feature type="transmembrane region" description="Helical" evidence="12">
    <location>
        <begin position="12"/>
        <end position="32"/>
    </location>
</feature>
<feature type="transmembrane region" description="Helical" evidence="12">
    <location>
        <begin position="41"/>
        <end position="59"/>
    </location>
</feature>
<dbReference type="GO" id="GO:0042391">
    <property type="term" value="P:regulation of membrane potential"/>
    <property type="evidence" value="ECO:0007669"/>
    <property type="project" value="InterPro"/>
</dbReference>
<evidence type="ECO:0000256" key="11">
    <source>
        <dbReference type="SAM" id="MobiDB-lite"/>
    </source>
</evidence>
<keyword evidence="6 12" id="KW-1133">Transmembrane helix</keyword>
<keyword evidence="3" id="KW-0813">Transport</keyword>
<feature type="transmembrane region" description="Helical" evidence="12">
    <location>
        <begin position="273"/>
        <end position="296"/>
    </location>
</feature>
<accession>K1VG32</accession>
<feature type="region of interest" description="Disordered" evidence="11">
    <location>
        <begin position="759"/>
        <end position="819"/>
    </location>
</feature>
<keyword evidence="10" id="KW-0739">Sodium transport</keyword>
<feature type="transmembrane region" description="Helical" evidence="12">
    <location>
        <begin position="150"/>
        <end position="171"/>
    </location>
</feature>
<dbReference type="FunCoup" id="K1VG32">
    <property type="interactions" value="55"/>
</dbReference>